<dbReference type="OrthoDB" id="416356at2759"/>
<accession>A0A4U8ULJ9</accession>
<dbReference type="Gene3D" id="3.40.50.2000">
    <property type="entry name" value="Glycogen Phosphorylase B"/>
    <property type="match status" value="1"/>
</dbReference>
<evidence type="ECO:0000313" key="7">
    <source>
        <dbReference type="EMBL" id="TMS32318.1"/>
    </source>
</evidence>
<comment type="catalytic activity">
    <reaction evidence="4 6">
        <text>glucuronate acceptor + UDP-alpha-D-glucuronate = acceptor beta-D-glucuronoside + UDP + H(+)</text>
        <dbReference type="Rhea" id="RHEA:21032"/>
        <dbReference type="ChEBI" id="CHEBI:15378"/>
        <dbReference type="ChEBI" id="CHEBI:58052"/>
        <dbReference type="ChEBI" id="CHEBI:58223"/>
        <dbReference type="ChEBI" id="CHEBI:132367"/>
        <dbReference type="ChEBI" id="CHEBI:132368"/>
        <dbReference type="EC" id="2.4.1.17"/>
    </reaction>
</comment>
<feature type="transmembrane region" description="Helical" evidence="6">
    <location>
        <begin position="149"/>
        <end position="176"/>
    </location>
</feature>
<comment type="similarity">
    <text evidence="1 5">Belongs to the UDP-glycosyltransferase family.</text>
</comment>
<reference evidence="7 8" key="1">
    <citation type="journal article" date="2015" name="Genome Biol.">
        <title>Comparative genomics of Steinernema reveals deeply conserved gene regulatory networks.</title>
        <authorList>
            <person name="Dillman A.R."/>
            <person name="Macchietto M."/>
            <person name="Porter C.F."/>
            <person name="Rogers A."/>
            <person name="Williams B."/>
            <person name="Antoshechkin I."/>
            <person name="Lee M.M."/>
            <person name="Goodwin Z."/>
            <person name="Lu X."/>
            <person name="Lewis E.E."/>
            <person name="Goodrich-Blair H."/>
            <person name="Stock S.P."/>
            <person name="Adams B.J."/>
            <person name="Sternberg P.W."/>
            <person name="Mortazavi A."/>
        </authorList>
    </citation>
    <scope>NUCLEOTIDE SEQUENCE [LARGE SCALE GENOMIC DNA]</scope>
    <source>
        <strain evidence="7 8">ALL</strain>
    </source>
</reference>
<dbReference type="AlphaFoldDB" id="A0A4U8ULJ9"/>
<dbReference type="Proteomes" id="UP000298663">
    <property type="component" value="Unassembled WGS sequence"/>
</dbReference>
<evidence type="ECO:0000256" key="3">
    <source>
        <dbReference type="ARBA" id="ARBA00022679"/>
    </source>
</evidence>
<keyword evidence="8" id="KW-1185">Reference proteome</keyword>
<keyword evidence="6" id="KW-0472">Membrane</keyword>
<name>A0A4U8ULJ9_STECR</name>
<protein>
    <recommendedName>
        <fullName evidence="6">UDP-glucuronosyltransferase</fullName>
        <ecNumber evidence="6">2.4.1.17</ecNumber>
    </recommendedName>
</protein>
<sequence>MEEHKNVHLVPWMDQTTILAQPQTKAFITHCGLNSLTETIHSGVPVLAIPLFGDQQYNAAIVKYRQFGENIAVREVTESTLYALLTKILKTDTYRNTAQKFKRMLKKRPNNPREEVRKWVTFAAEFPDLTMMNLHGSELSFITYYSLDIIALSFLAATALLLLAMRVTMSVSSFLIKMPKNKKTE</sequence>
<organism evidence="7 8">
    <name type="scientific">Steinernema carpocapsae</name>
    <name type="common">Entomopathogenic nematode</name>
    <dbReference type="NCBI Taxonomy" id="34508"/>
    <lineage>
        <taxon>Eukaryota</taxon>
        <taxon>Metazoa</taxon>
        <taxon>Ecdysozoa</taxon>
        <taxon>Nematoda</taxon>
        <taxon>Chromadorea</taxon>
        <taxon>Rhabditida</taxon>
        <taxon>Tylenchina</taxon>
        <taxon>Panagrolaimomorpha</taxon>
        <taxon>Strongyloidoidea</taxon>
        <taxon>Steinernematidae</taxon>
        <taxon>Steinernema</taxon>
    </lineage>
</organism>
<dbReference type="SUPFAM" id="SSF53756">
    <property type="entry name" value="UDP-Glycosyltransferase/glycogen phosphorylase"/>
    <property type="match status" value="1"/>
</dbReference>
<dbReference type="PROSITE" id="PS00375">
    <property type="entry name" value="UDPGT"/>
    <property type="match status" value="1"/>
</dbReference>
<dbReference type="InterPro" id="IPR050271">
    <property type="entry name" value="UDP-glycosyltransferase"/>
</dbReference>
<dbReference type="CDD" id="cd03784">
    <property type="entry name" value="GT1_Gtf-like"/>
    <property type="match status" value="1"/>
</dbReference>
<dbReference type="PANTHER" id="PTHR48043:SF145">
    <property type="entry name" value="FI06409P-RELATED"/>
    <property type="match status" value="1"/>
</dbReference>
<dbReference type="GO" id="GO:0015020">
    <property type="term" value="F:glucuronosyltransferase activity"/>
    <property type="evidence" value="ECO:0007669"/>
    <property type="project" value="UniProtKB-EC"/>
</dbReference>
<dbReference type="InterPro" id="IPR035595">
    <property type="entry name" value="UDP_glycos_trans_CS"/>
</dbReference>
<reference evidence="7 8" key="2">
    <citation type="journal article" date="2019" name="G3 (Bethesda)">
        <title>Hybrid Assembly of the Genome of the Entomopathogenic Nematode Steinernema carpocapsae Identifies the X-Chromosome.</title>
        <authorList>
            <person name="Serra L."/>
            <person name="Macchietto M."/>
            <person name="Macias-Munoz A."/>
            <person name="McGill C.J."/>
            <person name="Rodriguez I.M."/>
            <person name="Rodriguez B."/>
            <person name="Murad R."/>
            <person name="Mortazavi A."/>
        </authorList>
    </citation>
    <scope>NUCLEOTIDE SEQUENCE [LARGE SCALE GENOMIC DNA]</scope>
    <source>
        <strain evidence="7 8">ALL</strain>
    </source>
</reference>
<keyword evidence="6" id="KW-0812">Transmembrane</keyword>
<evidence type="ECO:0000256" key="2">
    <source>
        <dbReference type="ARBA" id="ARBA00022676"/>
    </source>
</evidence>
<proteinExistence type="inferred from homology"/>
<dbReference type="STRING" id="34508.A0A4U8ULJ9"/>
<keyword evidence="2 5" id="KW-0328">Glycosyltransferase</keyword>
<comment type="caution">
    <text evidence="7">The sequence shown here is derived from an EMBL/GenBank/DDBJ whole genome shotgun (WGS) entry which is preliminary data.</text>
</comment>
<evidence type="ECO:0000256" key="4">
    <source>
        <dbReference type="ARBA" id="ARBA00047475"/>
    </source>
</evidence>
<comment type="subcellular location">
    <subcellularLocation>
        <location evidence="6">Membrane</location>
        <topology evidence="6">Single-pass membrane protein</topology>
    </subcellularLocation>
</comment>
<evidence type="ECO:0000256" key="1">
    <source>
        <dbReference type="ARBA" id="ARBA00009995"/>
    </source>
</evidence>
<dbReference type="Pfam" id="PF00201">
    <property type="entry name" value="UDPGT"/>
    <property type="match status" value="1"/>
</dbReference>
<evidence type="ECO:0000256" key="5">
    <source>
        <dbReference type="RuleBase" id="RU003718"/>
    </source>
</evidence>
<dbReference type="PANTHER" id="PTHR48043">
    <property type="entry name" value="EG:EG0003.4 PROTEIN-RELATED"/>
    <property type="match status" value="1"/>
</dbReference>
<evidence type="ECO:0000313" key="8">
    <source>
        <dbReference type="Proteomes" id="UP000298663"/>
    </source>
</evidence>
<gene>
    <name evidence="7" type="ORF">L596_000174</name>
</gene>
<dbReference type="EC" id="2.4.1.17" evidence="6"/>
<dbReference type="InterPro" id="IPR002213">
    <property type="entry name" value="UDP_glucos_trans"/>
</dbReference>
<keyword evidence="6" id="KW-1133">Transmembrane helix</keyword>
<keyword evidence="3 5" id="KW-0808">Transferase</keyword>
<dbReference type="GO" id="GO:0016020">
    <property type="term" value="C:membrane"/>
    <property type="evidence" value="ECO:0007669"/>
    <property type="project" value="UniProtKB-SubCell"/>
</dbReference>
<dbReference type="EMBL" id="AZBU02000001">
    <property type="protein sequence ID" value="TMS32318.1"/>
    <property type="molecule type" value="Genomic_DNA"/>
</dbReference>
<evidence type="ECO:0000256" key="6">
    <source>
        <dbReference type="RuleBase" id="RU362059"/>
    </source>
</evidence>